<evidence type="ECO:0000313" key="3">
    <source>
        <dbReference type="EMBL" id="GAV04659.1"/>
    </source>
</evidence>
<protein>
    <recommendedName>
        <fullName evidence="2">Peptidase M13 C-terminal domain-containing protein</fullName>
    </recommendedName>
</protein>
<dbReference type="Pfam" id="PF01431">
    <property type="entry name" value="Peptidase_M13"/>
    <property type="match status" value="1"/>
</dbReference>
<dbReference type="InterPro" id="IPR000718">
    <property type="entry name" value="Peptidase_M13"/>
</dbReference>
<dbReference type="SUPFAM" id="SSF55486">
    <property type="entry name" value="Metalloproteases ('zincins'), catalytic domain"/>
    <property type="match status" value="1"/>
</dbReference>
<dbReference type="PANTHER" id="PTHR11733">
    <property type="entry name" value="ZINC METALLOPROTEASE FAMILY M13 NEPRILYSIN-RELATED"/>
    <property type="match status" value="1"/>
</dbReference>
<dbReference type="InterPro" id="IPR024079">
    <property type="entry name" value="MetalloPept_cat_dom_sf"/>
</dbReference>
<dbReference type="Proteomes" id="UP000186922">
    <property type="component" value="Unassembled WGS sequence"/>
</dbReference>
<dbReference type="InterPro" id="IPR018497">
    <property type="entry name" value="Peptidase_M13_C"/>
</dbReference>
<evidence type="ECO:0000313" key="4">
    <source>
        <dbReference type="Proteomes" id="UP000186922"/>
    </source>
</evidence>
<gene>
    <name evidence="3" type="primary">RvY_14913</name>
    <name evidence="3" type="synonym">RvY_14913.3</name>
    <name evidence="3" type="ORF">RvY_14913-3</name>
</gene>
<dbReference type="AlphaFoldDB" id="A0A1D1W1A5"/>
<feature type="region of interest" description="Disordered" evidence="1">
    <location>
        <begin position="1"/>
        <end position="24"/>
    </location>
</feature>
<dbReference type="GO" id="GO:0004222">
    <property type="term" value="F:metalloendopeptidase activity"/>
    <property type="evidence" value="ECO:0007669"/>
    <property type="project" value="InterPro"/>
</dbReference>
<dbReference type="PROSITE" id="PS51885">
    <property type="entry name" value="NEPRILYSIN"/>
    <property type="match status" value="1"/>
</dbReference>
<evidence type="ECO:0000259" key="2">
    <source>
        <dbReference type="Pfam" id="PF01431"/>
    </source>
</evidence>
<accession>A0A1D1W1A5</accession>
<name>A0A1D1W1A5_RAMVA</name>
<dbReference type="CDD" id="cd08662">
    <property type="entry name" value="M13"/>
    <property type="match status" value="1"/>
</dbReference>
<proteinExistence type="predicted"/>
<dbReference type="STRING" id="947166.A0A1D1W1A5"/>
<organism evidence="3 4">
    <name type="scientific">Ramazzottius varieornatus</name>
    <name type="common">Water bear</name>
    <name type="synonym">Tardigrade</name>
    <dbReference type="NCBI Taxonomy" id="947166"/>
    <lineage>
        <taxon>Eukaryota</taxon>
        <taxon>Metazoa</taxon>
        <taxon>Ecdysozoa</taxon>
        <taxon>Tardigrada</taxon>
        <taxon>Eutardigrada</taxon>
        <taxon>Parachela</taxon>
        <taxon>Hypsibioidea</taxon>
        <taxon>Ramazzottiidae</taxon>
        <taxon>Ramazzottius</taxon>
    </lineage>
</organism>
<sequence>MVIGHEITHGFDDQGRQKDKDGNLRDWWPSSTVQRFKNRTQCIIEQYEGFTVPEVNMTVNGVNTQGENIADNGGLKQAYRAYAQWQQRTSPTQEEPRLPGLVHHSHQQLFFLAYAHIWCGLSRPDAYANDILSGVHSPDKFRVIGPLRNLPEFSEAFKCPVGSPMNPPSHQKCKVW</sequence>
<dbReference type="OrthoDB" id="6475849at2759"/>
<dbReference type="EMBL" id="BDGG01000011">
    <property type="protein sequence ID" value="GAV04659.1"/>
    <property type="molecule type" value="Genomic_DNA"/>
</dbReference>
<keyword evidence="4" id="KW-1185">Reference proteome</keyword>
<reference evidence="3 4" key="1">
    <citation type="journal article" date="2016" name="Nat. Commun.">
        <title>Extremotolerant tardigrade genome and improved radiotolerance of human cultured cells by tardigrade-unique protein.</title>
        <authorList>
            <person name="Hashimoto T."/>
            <person name="Horikawa D.D."/>
            <person name="Saito Y."/>
            <person name="Kuwahara H."/>
            <person name="Kozuka-Hata H."/>
            <person name="Shin-I T."/>
            <person name="Minakuchi Y."/>
            <person name="Ohishi K."/>
            <person name="Motoyama A."/>
            <person name="Aizu T."/>
            <person name="Enomoto A."/>
            <person name="Kondo K."/>
            <person name="Tanaka S."/>
            <person name="Hara Y."/>
            <person name="Koshikawa S."/>
            <person name="Sagara H."/>
            <person name="Miura T."/>
            <person name="Yokobori S."/>
            <person name="Miyagawa K."/>
            <person name="Suzuki Y."/>
            <person name="Kubo T."/>
            <person name="Oyama M."/>
            <person name="Kohara Y."/>
            <person name="Fujiyama A."/>
            <person name="Arakawa K."/>
            <person name="Katayama T."/>
            <person name="Toyoda A."/>
            <person name="Kunieda T."/>
        </authorList>
    </citation>
    <scope>NUCLEOTIDE SEQUENCE [LARGE SCALE GENOMIC DNA]</scope>
    <source>
        <strain evidence="3 4">YOKOZUNA-1</strain>
    </source>
</reference>
<feature type="domain" description="Peptidase M13 C-terminal" evidence="2">
    <location>
        <begin position="2"/>
        <end position="173"/>
    </location>
</feature>
<comment type="caution">
    <text evidence="3">The sequence shown here is derived from an EMBL/GenBank/DDBJ whole genome shotgun (WGS) entry which is preliminary data.</text>
</comment>
<dbReference type="Gene3D" id="3.40.390.10">
    <property type="entry name" value="Collagenase (Catalytic Domain)"/>
    <property type="match status" value="1"/>
</dbReference>
<evidence type="ECO:0000256" key="1">
    <source>
        <dbReference type="SAM" id="MobiDB-lite"/>
    </source>
</evidence>
<dbReference type="GO" id="GO:0016485">
    <property type="term" value="P:protein processing"/>
    <property type="evidence" value="ECO:0007669"/>
    <property type="project" value="TreeGrafter"/>
</dbReference>
<dbReference type="PANTHER" id="PTHR11733:SF133">
    <property type="entry name" value="PHOSPHATE-REGULATING NEUTRAL ENDOPEPTIDASE PHEX"/>
    <property type="match status" value="1"/>
</dbReference>
<dbReference type="MEROPS" id="M13.A15"/>
<dbReference type="GO" id="GO:0005886">
    <property type="term" value="C:plasma membrane"/>
    <property type="evidence" value="ECO:0007669"/>
    <property type="project" value="TreeGrafter"/>
</dbReference>